<evidence type="ECO:0000313" key="8">
    <source>
        <dbReference type="Proteomes" id="UP000000600"/>
    </source>
</evidence>
<proteinExistence type="inferred from homology"/>
<accession>A0BE68</accession>
<keyword evidence="8" id="KW-1185">Reference proteome</keyword>
<evidence type="ECO:0000256" key="4">
    <source>
        <dbReference type="ARBA" id="ARBA00023212"/>
    </source>
</evidence>
<dbReference type="Pfam" id="PF14886">
    <property type="entry name" value="FAM183"/>
    <property type="match status" value="1"/>
</dbReference>
<dbReference type="RefSeq" id="XP_001424233.1">
    <property type="nucleotide sequence ID" value="XM_001424196.1"/>
</dbReference>
<keyword evidence="3" id="KW-0963">Cytoplasm</keyword>
<dbReference type="KEGG" id="ptm:GSPATT00027867001"/>
<dbReference type="GO" id="GO:0005856">
    <property type="term" value="C:cytoskeleton"/>
    <property type="evidence" value="ECO:0007669"/>
    <property type="project" value="UniProtKB-SubCell"/>
</dbReference>
<reference evidence="7 8" key="1">
    <citation type="journal article" date="2006" name="Nature">
        <title>Global trends of whole-genome duplications revealed by the ciliate Paramecium tetraurelia.</title>
        <authorList>
            <consortium name="Genoscope"/>
            <person name="Aury J.-M."/>
            <person name="Jaillon O."/>
            <person name="Duret L."/>
            <person name="Noel B."/>
            <person name="Jubin C."/>
            <person name="Porcel B.M."/>
            <person name="Segurens B."/>
            <person name="Daubin V."/>
            <person name="Anthouard V."/>
            <person name="Aiach N."/>
            <person name="Arnaiz O."/>
            <person name="Billaut A."/>
            <person name="Beisson J."/>
            <person name="Blanc I."/>
            <person name="Bouhouche K."/>
            <person name="Camara F."/>
            <person name="Duharcourt S."/>
            <person name="Guigo R."/>
            <person name="Gogendeau D."/>
            <person name="Katinka M."/>
            <person name="Keller A.-M."/>
            <person name="Kissmehl R."/>
            <person name="Klotz C."/>
            <person name="Koll F."/>
            <person name="Le Moue A."/>
            <person name="Lepere C."/>
            <person name="Malinsky S."/>
            <person name="Nowacki M."/>
            <person name="Nowak J.K."/>
            <person name="Plattner H."/>
            <person name="Poulain J."/>
            <person name="Ruiz F."/>
            <person name="Serrano V."/>
            <person name="Zagulski M."/>
            <person name="Dessen P."/>
            <person name="Betermier M."/>
            <person name="Weissenbach J."/>
            <person name="Scarpelli C."/>
            <person name="Schachter V."/>
            <person name="Sperling L."/>
            <person name="Meyer E."/>
            <person name="Cohen J."/>
            <person name="Wincker P."/>
        </authorList>
    </citation>
    <scope>NUCLEOTIDE SEQUENCE [LARGE SCALE GENOMIC DNA]</scope>
    <source>
        <strain evidence="7 8">Stock d4-2</strain>
    </source>
</reference>
<comment type="similarity">
    <text evidence="6">Belongs to the CFAP144 family.</text>
</comment>
<dbReference type="InParanoid" id="A0BE68"/>
<dbReference type="AlphaFoldDB" id="A0BE68"/>
<evidence type="ECO:0000256" key="2">
    <source>
        <dbReference type="ARBA" id="ARBA00004245"/>
    </source>
</evidence>
<dbReference type="EMBL" id="CT867988">
    <property type="protein sequence ID" value="CAK56835.1"/>
    <property type="molecule type" value="Genomic_DNA"/>
</dbReference>
<evidence type="ECO:0000313" key="7">
    <source>
        <dbReference type="EMBL" id="CAK56835.1"/>
    </source>
</evidence>
<dbReference type="HOGENOM" id="CLU_1581532_0_0_1"/>
<dbReference type="OrthoDB" id="283491at2759"/>
<dbReference type="GeneID" id="5010017"/>
<dbReference type="GO" id="GO:0097546">
    <property type="term" value="C:ciliary base"/>
    <property type="evidence" value="ECO:0000318"/>
    <property type="project" value="GO_Central"/>
</dbReference>
<sequence length="169" mass="19799">MAKQETGKNNKRDRSPVAEMKIWQEAVRKENQHLKVYEHFTINPHKCTCNSYSLVYIIQEKPNNSIMLQKHLEKTGAVSKPAFDVNQITDDSPPLEKDIIDKLNTMNRTPRQKYQFPQTSNQELGWHSVNSHSLSPSKFTYPRKLCKETNYANDYFTMNKISPYSNKFK</sequence>
<evidence type="ECO:0000256" key="5">
    <source>
        <dbReference type="ARBA" id="ARBA00023273"/>
    </source>
</evidence>
<organism evidence="7 8">
    <name type="scientific">Paramecium tetraurelia</name>
    <dbReference type="NCBI Taxonomy" id="5888"/>
    <lineage>
        <taxon>Eukaryota</taxon>
        <taxon>Sar</taxon>
        <taxon>Alveolata</taxon>
        <taxon>Ciliophora</taxon>
        <taxon>Intramacronucleata</taxon>
        <taxon>Oligohymenophorea</taxon>
        <taxon>Peniculida</taxon>
        <taxon>Parameciidae</taxon>
        <taxon>Paramecium</taxon>
    </lineage>
</organism>
<dbReference type="eggNOG" id="ENOG502SC2E">
    <property type="taxonomic scope" value="Eukaryota"/>
</dbReference>
<evidence type="ECO:0000256" key="1">
    <source>
        <dbReference type="ARBA" id="ARBA00004138"/>
    </source>
</evidence>
<name>A0BE68_PARTE</name>
<keyword evidence="5" id="KW-0966">Cell projection</keyword>
<evidence type="ECO:0000256" key="3">
    <source>
        <dbReference type="ARBA" id="ARBA00022490"/>
    </source>
</evidence>
<dbReference type="PANTHER" id="PTHR33865">
    <property type="entry name" value="PROTEIN FAM183B"/>
    <property type="match status" value="1"/>
</dbReference>
<evidence type="ECO:0000256" key="6">
    <source>
        <dbReference type="ARBA" id="ARBA00034777"/>
    </source>
</evidence>
<gene>
    <name evidence="7" type="ORF">GSPATT00027867001</name>
</gene>
<keyword evidence="4" id="KW-0206">Cytoskeleton</keyword>
<comment type="subcellular location">
    <subcellularLocation>
        <location evidence="1">Cell projection</location>
        <location evidence="1">Cilium</location>
    </subcellularLocation>
    <subcellularLocation>
        <location evidence="2">Cytoplasm</location>
        <location evidence="2">Cytoskeleton</location>
    </subcellularLocation>
</comment>
<dbReference type="InterPro" id="IPR029214">
    <property type="entry name" value="CFAP144"/>
</dbReference>
<dbReference type="Proteomes" id="UP000000600">
    <property type="component" value="Unassembled WGS sequence"/>
</dbReference>
<dbReference type="OMA" id="INPHKCT"/>
<dbReference type="PANTHER" id="PTHR33865:SF3">
    <property type="entry name" value="PROTEIN FAM183B"/>
    <property type="match status" value="1"/>
</dbReference>
<protein>
    <submittedName>
        <fullName evidence="7">Uncharacterized protein</fullName>
    </submittedName>
</protein>